<proteinExistence type="predicted"/>
<evidence type="ECO:0000313" key="2">
    <source>
        <dbReference type="Proteomes" id="UP000239425"/>
    </source>
</evidence>
<dbReference type="EMBL" id="PHHC01000080">
    <property type="protein sequence ID" value="PPE03903.1"/>
    <property type="molecule type" value="Genomic_DNA"/>
</dbReference>
<dbReference type="Proteomes" id="UP000239425">
    <property type="component" value="Unassembled WGS sequence"/>
</dbReference>
<accession>A0A2S5R9D1</accession>
<organism evidence="1 2">
    <name type="scientific">Holospora curviuscula</name>
    <dbReference type="NCBI Taxonomy" id="1082868"/>
    <lineage>
        <taxon>Bacteria</taxon>
        <taxon>Pseudomonadati</taxon>
        <taxon>Pseudomonadota</taxon>
        <taxon>Alphaproteobacteria</taxon>
        <taxon>Holosporales</taxon>
        <taxon>Holosporaceae</taxon>
        <taxon>Holospora</taxon>
    </lineage>
</organism>
<keyword evidence="2" id="KW-1185">Reference proteome</keyword>
<name>A0A2S5R9D1_9PROT</name>
<comment type="caution">
    <text evidence="1">The sequence shown here is derived from an EMBL/GenBank/DDBJ whole genome shotgun (WGS) entry which is preliminary data.</text>
</comment>
<gene>
    <name evidence="1" type="ORF">HCUR_00683</name>
</gene>
<evidence type="ECO:0000313" key="1">
    <source>
        <dbReference type="EMBL" id="PPE03903.1"/>
    </source>
</evidence>
<sequence>MQLRLWLLMFTTLFRSQFIFFPSLYLCKPPCPHHFQQYTQDCASVYLLSRFFCFASPEQKDCLLLNLRECSHTINCFEMEK</sequence>
<dbReference type="AlphaFoldDB" id="A0A2S5R9D1"/>
<protein>
    <submittedName>
        <fullName evidence="1">Uncharacterized protein</fullName>
    </submittedName>
</protein>
<reference evidence="1 2" key="1">
    <citation type="submission" date="2017-11" db="EMBL/GenBank/DDBJ databases">
        <title>Comparative genomic analysis of Holospora spp., intranuclear symbionts of paramecia.</title>
        <authorList>
            <person name="Garushyants S.K."/>
            <person name="Beliavskaya A."/>
            <person name="Malko D.B."/>
            <person name="Logacheva M.D."/>
            <person name="Rautian M.S."/>
            <person name="Gelfand M.S."/>
        </authorList>
    </citation>
    <scope>NUCLEOTIDE SEQUENCE [LARGE SCALE GENOMIC DNA]</scope>
    <source>
        <strain evidence="2">02AZ16</strain>
    </source>
</reference>